<dbReference type="InterPro" id="IPR018383">
    <property type="entry name" value="UPF0324_pro"/>
</dbReference>
<evidence type="ECO:0000256" key="3">
    <source>
        <dbReference type="ARBA" id="ARBA00022475"/>
    </source>
</evidence>
<accession>A0A369TC14</accession>
<evidence type="ECO:0000256" key="1">
    <source>
        <dbReference type="ARBA" id="ARBA00004651"/>
    </source>
</evidence>
<feature type="transmembrane region" description="Helical" evidence="7">
    <location>
        <begin position="310"/>
        <end position="336"/>
    </location>
</feature>
<dbReference type="PANTHER" id="PTHR30106">
    <property type="entry name" value="INNER MEMBRANE PROTEIN YEIH-RELATED"/>
    <property type="match status" value="1"/>
</dbReference>
<comment type="subcellular location">
    <subcellularLocation>
        <location evidence="1">Cell membrane</location>
        <topology evidence="1">Multi-pass membrane protein</topology>
    </subcellularLocation>
</comment>
<feature type="transmembrane region" description="Helical" evidence="7">
    <location>
        <begin position="118"/>
        <end position="139"/>
    </location>
</feature>
<feature type="transmembrane region" description="Helical" evidence="7">
    <location>
        <begin position="151"/>
        <end position="174"/>
    </location>
</feature>
<dbReference type="AlphaFoldDB" id="A0A369TC14"/>
<keyword evidence="9" id="KW-1185">Reference proteome</keyword>
<feature type="transmembrane region" description="Helical" evidence="7">
    <location>
        <begin position="84"/>
        <end position="106"/>
    </location>
</feature>
<comment type="similarity">
    <text evidence="2">Belongs to the UPF0324 family.</text>
</comment>
<feature type="transmembrane region" description="Helical" evidence="7">
    <location>
        <begin position="29"/>
        <end position="47"/>
    </location>
</feature>
<dbReference type="PANTHER" id="PTHR30106:SF2">
    <property type="entry name" value="UPF0324 INNER MEMBRANE PROTEIN YEIH"/>
    <property type="match status" value="1"/>
</dbReference>
<evidence type="ECO:0000256" key="2">
    <source>
        <dbReference type="ARBA" id="ARBA00007977"/>
    </source>
</evidence>
<gene>
    <name evidence="8" type="ORF">DRB17_08885</name>
</gene>
<dbReference type="Proteomes" id="UP000253941">
    <property type="component" value="Unassembled WGS sequence"/>
</dbReference>
<reference evidence="8 9" key="1">
    <citation type="submission" date="2018-07" db="EMBL/GenBank/DDBJ databases">
        <title>Venubactetium sediminum gen. nov., sp. nov., isolated from a marine solar saltern.</title>
        <authorList>
            <person name="Wang S."/>
        </authorList>
    </citation>
    <scope>NUCLEOTIDE SEQUENCE [LARGE SCALE GENOMIC DNA]</scope>
    <source>
        <strain evidence="8 9">WD2A32</strain>
    </source>
</reference>
<feature type="transmembrane region" description="Helical" evidence="7">
    <location>
        <begin position="181"/>
        <end position="203"/>
    </location>
</feature>
<evidence type="ECO:0000256" key="6">
    <source>
        <dbReference type="ARBA" id="ARBA00023136"/>
    </source>
</evidence>
<evidence type="ECO:0000256" key="7">
    <source>
        <dbReference type="SAM" id="Phobius"/>
    </source>
</evidence>
<feature type="transmembrane region" description="Helical" evidence="7">
    <location>
        <begin position="248"/>
        <end position="268"/>
    </location>
</feature>
<keyword evidence="4 7" id="KW-0812">Transmembrane</keyword>
<dbReference type="GO" id="GO:0005886">
    <property type="term" value="C:plasma membrane"/>
    <property type="evidence" value="ECO:0007669"/>
    <property type="project" value="UniProtKB-SubCell"/>
</dbReference>
<dbReference type="EMBL" id="QPMH01000006">
    <property type="protein sequence ID" value="RDD62382.1"/>
    <property type="molecule type" value="Genomic_DNA"/>
</dbReference>
<name>A0A369TC14_9PROT</name>
<comment type="caution">
    <text evidence="8">The sequence shown here is derived from an EMBL/GenBank/DDBJ whole genome shotgun (WGS) entry which is preliminary data.</text>
</comment>
<proteinExistence type="inferred from homology"/>
<sequence length="337" mass="34656">MTASLVDLWPGLLTSLTIAVAAMFVSSRYGGPTLLFALLLGIAFNFLSDHARVMQGVEFASRTVLRIGVALLGARIGVEQILQVGWVAVVLIVGMVPLTILFGRLIARRLDQSGQMGILTGGAVAICGASAALAISSVLPPSRSRERDTLFTVVGVTTLSTICMVFYPAVLSLFDLSDVQAGYIIGASVHDVAQVVGAGYVISEQAGDTATLTKLLRVAMLIPTTLILAFAATRFVTGGAGGAGKARVKVPTFLIGFVILAVMANLSVLPPVAVEAASTASSWCLVTAIAALGVKTAIKDFLELGWRPVALMVVETAFLAAAVATAVIVGGSSVVVG</sequence>
<feature type="transmembrane region" description="Helical" evidence="7">
    <location>
        <begin position="280"/>
        <end position="298"/>
    </location>
</feature>
<protein>
    <submittedName>
        <fullName evidence="8">Putative sulfate exporter family transporter</fullName>
    </submittedName>
</protein>
<evidence type="ECO:0000313" key="8">
    <source>
        <dbReference type="EMBL" id="RDD62382.1"/>
    </source>
</evidence>
<evidence type="ECO:0000256" key="5">
    <source>
        <dbReference type="ARBA" id="ARBA00022989"/>
    </source>
</evidence>
<dbReference type="Pfam" id="PF03601">
    <property type="entry name" value="Cons_hypoth698"/>
    <property type="match status" value="1"/>
</dbReference>
<organism evidence="8 9">
    <name type="scientific">Ferruginivarius sediminum</name>
    <dbReference type="NCBI Taxonomy" id="2661937"/>
    <lineage>
        <taxon>Bacteria</taxon>
        <taxon>Pseudomonadati</taxon>
        <taxon>Pseudomonadota</taxon>
        <taxon>Alphaproteobacteria</taxon>
        <taxon>Rhodospirillales</taxon>
        <taxon>Rhodospirillaceae</taxon>
        <taxon>Ferruginivarius</taxon>
    </lineage>
</organism>
<evidence type="ECO:0000256" key="4">
    <source>
        <dbReference type="ARBA" id="ARBA00022692"/>
    </source>
</evidence>
<feature type="transmembrane region" description="Helical" evidence="7">
    <location>
        <begin position="215"/>
        <end position="236"/>
    </location>
</feature>
<keyword evidence="6 7" id="KW-0472">Membrane</keyword>
<evidence type="ECO:0000313" key="9">
    <source>
        <dbReference type="Proteomes" id="UP000253941"/>
    </source>
</evidence>
<keyword evidence="5 7" id="KW-1133">Transmembrane helix</keyword>
<keyword evidence="3" id="KW-1003">Cell membrane</keyword>